<keyword evidence="4" id="KW-0131">Cell cycle</keyword>
<gene>
    <name evidence="8" type="ORF">CHS0354_027757</name>
</gene>
<evidence type="ECO:0000313" key="9">
    <source>
        <dbReference type="Proteomes" id="UP001195483"/>
    </source>
</evidence>
<evidence type="ECO:0000313" key="8">
    <source>
        <dbReference type="EMBL" id="KAK3602761.1"/>
    </source>
</evidence>
<evidence type="ECO:0000259" key="7">
    <source>
        <dbReference type="SMART" id="SM01332"/>
    </source>
</evidence>
<dbReference type="InterPro" id="IPR036915">
    <property type="entry name" value="Cyclin-like_sf"/>
</dbReference>
<dbReference type="InterPro" id="IPR048258">
    <property type="entry name" value="Cyclins_cyclin-box"/>
</dbReference>
<dbReference type="InterPro" id="IPR013763">
    <property type="entry name" value="Cyclin-like_dom"/>
</dbReference>
<evidence type="ECO:0000259" key="6">
    <source>
        <dbReference type="SMART" id="SM00385"/>
    </source>
</evidence>
<comment type="caution">
    <text evidence="8">The sequence shown here is derived from an EMBL/GenBank/DDBJ whole genome shotgun (WGS) entry which is preliminary data.</text>
</comment>
<dbReference type="Proteomes" id="UP001195483">
    <property type="component" value="Unassembled WGS sequence"/>
</dbReference>
<proteinExistence type="inferred from homology"/>
<reference evidence="8" key="1">
    <citation type="journal article" date="2021" name="Genome Biol. Evol.">
        <title>A High-Quality Reference Genome for a Parasitic Bivalve with Doubly Uniparental Inheritance (Bivalvia: Unionida).</title>
        <authorList>
            <person name="Smith C.H."/>
        </authorList>
    </citation>
    <scope>NUCLEOTIDE SEQUENCE</scope>
    <source>
        <strain evidence="8">CHS0354</strain>
    </source>
</reference>
<dbReference type="PANTHER" id="PTHR10177">
    <property type="entry name" value="CYCLINS"/>
    <property type="match status" value="1"/>
</dbReference>
<dbReference type="SMART" id="SM01332">
    <property type="entry name" value="Cyclin_C"/>
    <property type="match status" value="1"/>
</dbReference>
<evidence type="ECO:0000256" key="5">
    <source>
        <dbReference type="RuleBase" id="RU000383"/>
    </source>
</evidence>
<keyword evidence="2" id="KW-0498">Mitosis</keyword>
<name>A0AAE0W5Z0_9BIVA</name>
<dbReference type="Pfam" id="PF00134">
    <property type="entry name" value="Cyclin_N"/>
    <property type="match status" value="1"/>
</dbReference>
<dbReference type="GO" id="GO:0051301">
    <property type="term" value="P:cell division"/>
    <property type="evidence" value="ECO:0007669"/>
    <property type="project" value="UniProtKB-KW"/>
</dbReference>
<organism evidence="8 9">
    <name type="scientific">Potamilus streckersoni</name>
    <dbReference type="NCBI Taxonomy" id="2493646"/>
    <lineage>
        <taxon>Eukaryota</taxon>
        <taxon>Metazoa</taxon>
        <taxon>Spiralia</taxon>
        <taxon>Lophotrochozoa</taxon>
        <taxon>Mollusca</taxon>
        <taxon>Bivalvia</taxon>
        <taxon>Autobranchia</taxon>
        <taxon>Heteroconchia</taxon>
        <taxon>Palaeoheterodonta</taxon>
        <taxon>Unionida</taxon>
        <taxon>Unionoidea</taxon>
        <taxon>Unionidae</taxon>
        <taxon>Ambleminae</taxon>
        <taxon>Lampsilini</taxon>
        <taxon>Potamilus</taxon>
    </lineage>
</organism>
<dbReference type="AlphaFoldDB" id="A0AAE0W5Z0"/>
<keyword evidence="3 5" id="KW-0195">Cyclin</keyword>
<protein>
    <recommendedName>
        <fullName evidence="10">Cyclin B</fullName>
    </recommendedName>
</protein>
<dbReference type="InterPro" id="IPR046965">
    <property type="entry name" value="Cyclin_A/B-like"/>
</dbReference>
<evidence type="ECO:0000256" key="3">
    <source>
        <dbReference type="ARBA" id="ARBA00023127"/>
    </source>
</evidence>
<dbReference type="PROSITE" id="PS00292">
    <property type="entry name" value="CYCLINS"/>
    <property type="match status" value="1"/>
</dbReference>
<dbReference type="Gene3D" id="1.10.472.10">
    <property type="entry name" value="Cyclin-like"/>
    <property type="match status" value="2"/>
</dbReference>
<comment type="similarity">
    <text evidence="5">Belongs to the cyclin family.</text>
</comment>
<evidence type="ECO:0000256" key="4">
    <source>
        <dbReference type="ARBA" id="ARBA00023306"/>
    </source>
</evidence>
<feature type="domain" description="Cyclin-like" evidence="6">
    <location>
        <begin position="320"/>
        <end position="401"/>
    </location>
</feature>
<evidence type="ECO:0000256" key="1">
    <source>
        <dbReference type="ARBA" id="ARBA00022618"/>
    </source>
</evidence>
<evidence type="ECO:0000256" key="2">
    <source>
        <dbReference type="ARBA" id="ARBA00022776"/>
    </source>
</evidence>
<dbReference type="FunFam" id="1.10.472.10:FF:000001">
    <property type="entry name" value="G2/mitotic-specific cyclin"/>
    <property type="match status" value="1"/>
</dbReference>
<feature type="domain" description="Cyclin C-terminal" evidence="7">
    <location>
        <begin position="316"/>
        <end position="432"/>
    </location>
</feature>
<dbReference type="InterPro" id="IPR039361">
    <property type="entry name" value="Cyclin"/>
</dbReference>
<dbReference type="SMART" id="SM00385">
    <property type="entry name" value="CYCLIN"/>
    <property type="match status" value="2"/>
</dbReference>
<keyword evidence="9" id="KW-1185">Reference proteome</keyword>
<dbReference type="InterPro" id="IPR006671">
    <property type="entry name" value="Cyclin_N"/>
</dbReference>
<dbReference type="GO" id="GO:0016538">
    <property type="term" value="F:cyclin-dependent protein serine/threonine kinase regulator activity"/>
    <property type="evidence" value="ECO:0007669"/>
    <property type="project" value="InterPro"/>
</dbReference>
<keyword evidence="1" id="KW-0132">Cell division</keyword>
<evidence type="ECO:0008006" key="10">
    <source>
        <dbReference type="Google" id="ProtNLM"/>
    </source>
</evidence>
<sequence length="448" mass="49956">MALNTKAAPISQLVNPKMAVSINRENTDVIMLSKMQRPNTALANHRAALGDIGNKVSAITLDGSKKAAVKKEIIQTTAGTKQKTLSKAKATSSLKNLVEVDNNVVEKQDQFAPFQFVGPSVSKTTSSFSQQTVISVTVAEPSKTCVLFSAPMDIGEDKPEAFSKALLKVEDIDANDKDNPQLVSEYVNDIYEYMRLLEQKYSVRPNYLEGQEITGKMRAILIDWLCQVHHRFRLLQETLFLTVTIIDRFLQIHPVVRNKLQLVGVTSMLIASKYEEMYAPEVADFVYITDNAYTKKDIQNMECTILRTLDFRLGKPLCLHFLRRNSKAGQVDANKHTLAKYLMELTITEYEMVQCLPSQVAAGALCLAMKLLDGSKWTDTLRHYSSYTEEEIMPTIQKLASLVAKAETSKLTAVKTKYSSSKFMKISSIPELKSQSLKDLAAACTNGS</sequence>
<reference evidence="8" key="3">
    <citation type="submission" date="2023-05" db="EMBL/GenBank/DDBJ databases">
        <authorList>
            <person name="Smith C.H."/>
        </authorList>
    </citation>
    <scope>NUCLEOTIDE SEQUENCE</scope>
    <source>
        <strain evidence="8">CHS0354</strain>
        <tissue evidence="8">Mantle</tissue>
    </source>
</reference>
<dbReference type="EMBL" id="JAEAOA010001682">
    <property type="protein sequence ID" value="KAK3602761.1"/>
    <property type="molecule type" value="Genomic_DNA"/>
</dbReference>
<dbReference type="CDD" id="cd20509">
    <property type="entry name" value="CYCLIN_CCNB1-like_rpt2"/>
    <property type="match status" value="1"/>
</dbReference>
<dbReference type="SUPFAM" id="SSF47954">
    <property type="entry name" value="Cyclin-like"/>
    <property type="match status" value="2"/>
</dbReference>
<accession>A0AAE0W5Z0</accession>
<dbReference type="Pfam" id="PF02984">
    <property type="entry name" value="Cyclin_C"/>
    <property type="match status" value="1"/>
</dbReference>
<dbReference type="InterPro" id="IPR004367">
    <property type="entry name" value="Cyclin_C-dom"/>
</dbReference>
<dbReference type="CDD" id="cd20507">
    <property type="entry name" value="CYCLIN_CCNB1-like_rpt1"/>
    <property type="match status" value="1"/>
</dbReference>
<dbReference type="GO" id="GO:0044772">
    <property type="term" value="P:mitotic cell cycle phase transition"/>
    <property type="evidence" value="ECO:0007669"/>
    <property type="project" value="InterPro"/>
</dbReference>
<feature type="domain" description="Cyclin-like" evidence="6">
    <location>
        <begin position="223"/>
        <end position="307"/>
    </location>
</feature>
<dbReference type="PIRSF" id="PIRSF001771">
    <property type="entry name" value="Cyclin_A_B_D_E"/>
    <property type="match status" value="1"/>
</dbReference>
<reference evidence="8" key="2">
    <citation type="journal article" date="2021" name="Genome Biol. Evol.">
        <title>Developing a high-quality reference genome for a parasitic bivalve with doubly uniparental inheritance (Bivalvia: Unionida).</title>
        <authorList>
            <person name="Smith C.H."/>
        </authorList>
    </citation>
    <scope>NUCLEOTIDE SEQUENCE</scope>
    <source>
        <strain evidence="8">CHS0354</strain>
        <tissue evidence="8">Mantle</tissue>
    </source>
</reference>